<dbReference type="Pfam" id="PF08626">
    <property type="entry name" value="TRAPPC9-Trs120"/>
    <property type="match status" value="1"/>
</dbReference>
<dbReference type="InterPro" id="IPR058565">
    <property type="entry name" value="Ig_TRAPPC9_Trs120_1st"/>
</dbReference>
<feature type="domain" description="Trs120/TRAPPC9 fourth Ig-like" evidence="8">
    <location>
        <begin position="1198"/>
        <end position="1353"/>
    </location>
</feature>
<sequence length="1366" mass="148698">MGYHPFLPTAAAQVNVLCIPAGPITPDRFQEFIKSLQNAATVERRVVDSSPSPEAANGSAAGNGCIFYDISANQQIGRPHLFPFEINSRCQVLLGLIDGERFVNEPARSSESNGATSAGVSATLDSIRAGFEEQLPSSPGLVVRRLVFCGPEPPASLPSDILSMSDSDVESASRAIMSTISRQFLHGVELILNDFKGQPISMVPGATSQTPRRAGTSPAPGDRNSTSVSTKSPSPLPTSIGSDQLSDTSRGRFNIIRGMFRLQCGSWTEAMNDLAEGAAIAQNGQDHLWHAKALEHLLICMLLLSWSEMSFTVPQICRSLPNRSGAFQAEVAPKSGGPLKTLALLLPPMVETVLELYAKVANLDLGGSLQDILRECRVRLVNMLVYVKRAGGVLNKQGLNQIVAGGSLMPENSEHANGETVAISKAGLANILIETLQEAQSSRNSSHHTSILVAVAASLSILGLDRKHAFYLKQLMQQFAPRLIEARKIGASEAGVHPAAGLPPLNTALLGILPEMMIGTRAMLNLAAGAYGVPLPPVPPPAQRVPADIDSIHNRTRLWAIEHSSGDAMLKLEMLRTCVTVCEALPDVPAGLHFTSTILRDAKQIITMPKYSTDAVPMVSAEEQVRLLDSLKRAVSAASRLGAEGCRAEYWDDFLVRDVQVLEQGSFAKLIAHKPSDLSIRGSGLVETVRDPFIYNPFAKDKSVAAAPVLVAGELATFTVLLQNPLEVGIEIEEISLLSEGCDFTPSRHSIVMGPFSTQIFTLSGTPTGSGDLQIIGCRATVRNCYEQDFLIFRDDWKLPVIPKQNALGRVKSRKAQAADNEGTLLSASFPLDLPEASPLKLQVIGSQPQLVARSDSLGDPAIMLLEGERRVFDLTLINESQTVAADFVLVTTEDSVTSRLQEALTNKDLSPAEMYEIQNQLTTHPAVYITDQRDEISSKTLEAGQSIAYSVTIFGRAGLVSAAVQANYAYLGSPSSEVKGTFYTRQIRFPISVTVNGCVEIPRCNIYSIHSDFSWSPGPSADESREIAGNDRGRLSSVSMLSNWLKSRRDASQYCMLSLDLRNVWPQPLHIELQARKQNCEYSADDQLWEDAYSATETLQPGHVSRVILLVPRLFIQDPHAPIPNLDVQKQFVVTTSNLSAEAEAASRESFWYREELLKCLRGTWREEGSGRHGEIDLRKGVRLSPRMVDGLKVEHVEIDFALKPHEHSQDIGGTGGTAVTQIGRSHFVVQTEVFATLSATIRNHTQEPLRLLLRLQPALRYQPHNIALDLTKRFLWTGVLQRALHPAIEPGGTCVANLGIVALADGEYEINASVEEICRNRTQDTAKVSEVQGAKIERRIWHARSPCLIDAIRVETPNLQTSED</sequence>
<protein>
    <recommendedName>
        <fullName evidence="11">Hypercellular protein HypA</fullName>
    </recommendedName>
</protein>
<name>A0A178CL70_9EURO</name>
<dbReference type="InterPro" id="IPR058567">
    <property type="entry name" value="Ig_TRAPPC9_Trs120_3rd"/>
</dbReference>
<evidence type="ECO:0000256" key="2">
    <source>
        <dbReference type="ARBA" id="ARBA00023034"/>
    </source>
</evidence>
<feature type="domain" description="Trs120/TRAPPC9 first Ig-like" evidence="6">
    <location>
        <begin position="656"/>
        <end position="846"/>
    </location>
</feature>
<dbReference type="Pfam" id="PF26254">
    <property type="entry name" value="Ig_TRAPPC9-Trs120_1st"/>
    <property type="match status" value="1"/>
</dbReference>
<dbReference type="GO" id="GO:0005802">
    <property type="term" value="C:trans-Golgi network"/>
    <property type="evidence" value="ECO:0007669"/>
    <property type="project" value="TreeGrafter"/>
</dbReference>
<evidence type="ECO:0008006" key="11">
    <source>
        <dbReference type="Google" id="ProtNLM"/>
    </source>
</evidence>
<dbReference type="InterPro" id="IPR013935">
    <property type="entry name" value="Trs120_TRAPPC9"/>
</dbReference>
<accession>A0A178CL70</accession>
<dbReference type="Pfam" id="PF26251">
    <property type="entry name" value="TPR_TRAPPC9-Trs120"/>
    <property type="match status" value="1"/>
</dbReference>
<feature type="domain" description="Trs120/TRAPPC9 N-terminal" evidence="4">
    <location>
        <begin position="6"/>
        <end position="317"/>
    </location>
</feature>
<dbReference type="InterPro" id="IPR058564">
    <property type="entry name" value="TPR_TRAPPC9_Trs120"/>
</dbReference>
<comment type="caution">
    <text evidence="9">The sequence shown here is derived from an EMBL/GenBank/DDBJ whole genome shotgun (WGS) entry which is preliminary data.</text>
</comment>
<comment type="subcellular location">
    <subcellularLocation>
        <location evidence="1">Golgi apparatus</location>
    </subcellularLocation>
</comment>
<feature type="compositionally biased region" description="Polar residues" evidence="3">
    <location>
        <begin position="223"/>
        <end position="246"/>
    </location>
</feature>
<evidence type="ECO:0000259" key="7">
    <source>
        <dbReference type="Pfam" id="PF26282"/>
    </source>
</evidence>
<dbReference type="RefSeq" id="XP_022497122.1">
    <property type="nucleotide sequence ID" value="XM_022646898.1"/>
</dbReference>
<dbReference type="PANTHER" id="PTHR21512">
    <property type="entry name" value="TRAFFICKING PROTEIN PARTICLE COMPLEX SUBUNIT 9"/>
    <property type="match status" value="1"/>
</dbReference>
<dbReference type="Proteomes" id="UP000185904">
    <property type="component" value="Unassembled WGS sequence"/>
</dbReference>
<evidence type="ECO:0000313" key="10">
    <source>
        <dbReference type="Proteomes" id="UP000185904"/>
    </source>
</evidence>
<keyword evidence="2" id="KW-0333">Golgi apparatus</keyword>
<dbReference type="Pfam" id="PF26280">
    <property type="entry name" value="Ig_TRAPPC9-Trs120_2nd"/>
    <property type="match status" value="1"/>
</dbReference>
<dbReference type="InterPro" id="IPR058568">
    <property type="entry name" value="Ig_TRAPPC9_Trs120_4th"/>
</dbReference>
<keyword evidence="10" id="KW-1185">Reference proteome</keyword>
<dbReference type="InterPro" id="IPR058563">
    <property type="entry name" value="Trs120_TRAPPC9_N"/>
</dbReference>
<gene>
    <name evidence="9" type="ORF">AYO20_08622</name>
</gene>
<dbReference type="Pfam" id="PF26282">
    <property type="entry name" value="Ig_TRAPPC9-Trs120_3rd"/>
    <property type="match status" value="1"/>
</dbReference>
<feature type="domain" description="Trs120/TRAPPC9 third Ig-like" evidence="7">
    <location>
        <begin position="1000"/>
        <end position="1193"/>
    </location>
</feature>
<feature type="region of interest" description="Disordered" evidence="3">
    <location>
        <begin position="202"/>
        <end position="246"/>
    </location>
</feature>
<evidence type="ECO:0000259" key="4">
    <source>
        <dbReference type="Pfam" id="PF08626"/>
    </source>
</evidence>
<dbReference type="PANTHER" id="PTHR21512:SF5">
    <property type="entry name" value="TRAFFICKING PROTEIN PARTICLE COMPLEX SUBUNIT 9"/>
    <property type="match status" value="1"/>
</dbReference>
<dbReference type="GeneID" id="34592025"/>
<evidence type="ECO:0000256" key="3">
    <source>
        <dbReference type="SAM" id="MobiDB-lite"/>
    </source>
</evidence>
<dbReference type="EMBL" id="LVCJ01000070">
    <property type="protein sequence ID" value="OAL30660.1"/>
    <property type="molecule type" value="Genomic_DNA"/>
</dbReference>
<evidence type="ECO:0000313" key="9">
    <source>
        <dbReference type="EMBL" id="OAL30660.1"/>
    </source>
</evidence>
<organism evidence="9 10">
    <name type="scientific">Fonsecaea nubica</name>
    <dbReference type="NCBI Taxonomy" id="856822"/>
    <lineage>
        <taxon>Eukaryota</taxon>
        <taxon>Fungi</taxon>
        <taxon>Dikarya</taxon>
        <taxon>Ascomycota</taxon>
        <taxon>Pezizomycotina</taxon>
        <taxon>Eurotiomycetes</taxon>
        <taxon>Chaetothyriomycetidae</taxon>
        <taxon>Chaetothyriales</taxon>
        <taxon>Herpotrichiellaceae</taxon>
        <taxon>Fonsecaea</taxon>
    </lineage>
</organism>
<evidence type="ECO:0000256" key="1">
    <source>
        <dbReference type="ARBA" id="ARBA00004555"/>
    </source>
</evidence>
<dbReference type="OrthoDB" id="27962at2759"/>
<feature type="domain" description="Trs120/TRAPPC9 TPR region" evidence="5">
    <location>
        <begin position="342"/>
        <end position="642"/>
    </location>
</feature>
<dbReference type="Pfam" id="PF26283">
    <property type="entry name" value="Ig_TRAPPC9-Trs120_4th"/>
    <property type="match status" value="1"/>
</dbReference>
<evidence type="ECO:0000259" key="5">
    <source>
        <dbReference type="Pfam" id="PF26251"/>
    </source>
</evidence>
<evidence type="ECO:0000259" key="8">
    <source>
        <dbReference type="Pfam" id="PF26283"/>
    </source>
</evidence>
<reference evidence="9 10" key="1">
    <citation type="submission" date="2016-03" db="EMBL/GenBank/DDBJ databases">
        <title>The draft genome sequence of Fonsecaea nubica causative agent of cutaneous subcutaneous infection in human host.</title>
        <authorList>
            <person name="Costa F."/>
            <person name="Sybren D.H."/>
            <person name="Raittz R.T."/>
            <person name="Weiss V.A."/>
            <person name="Leao A.C."/>
            <person name="Gomes R."/>
            <person name="De Souza E.M."/>
            <person name="Pedrosa F.O."/>
            <person name="Steffens M.B."/>
            <person name="Bombassaro A."/>
            <person name="Tadra-Sfeir M.Z."/>
            <person name="Moreno L.F."/>
            <person name="Najafzadeh M.J."/>
            <person name="Felipe M.S."/>
            <person name="Teixeira M."/>
            <person name="Sun J."/>
            <person name="Xi L."/>
            <person name="Castro M.A."/>
            <person name="Vicente V.A."/>
        </authorList>
    </citation>
    <scope>NUCLEOTIDE SEQUENCE [LARGE SCALE GENOMIC DNA]</scope>
    <source>
        <strain evidence="9 10">CBS 269.64</strain>
    </source>
</reference>
<evidence type="ECO:0000259" key="6">
    <source>
        <dbReference type="Pfam" id="PF26254"/>
    </source>
</evidence>
<proteinExistence type="predicted"/>